<feature type="transmembrane region" description="Helical" evidence="1">
    <location>
        <begin position="263"/>
        <end position="282"/>
    </location>
</feature>
<dbReference type="NCBIfam" id="TIGR00254">
    <property type="entry name" value="GGDEF"/>
    <property type="match status" value="1"/>
</dbReference>
<dbReference type="NCBIfam" id="TIGR00229">
    <property type="entry name" value="sensory_box"/>
    <property type="match status" value="1"/>
</dbReference>
<dbReference type="CDD" id="cd01948">
    <property type="entry name" value="EAL"/>
    <property type="match status" value="1"/>
</dbReference>
<evidence type="ECO:0000259" key="5">
    <source>
        <dbReference type="PROSITE" id="PS50887"/>
    </source>
</evidence>
<keyword evidence="1" id="KW-1133">Transmembrane helix</keyword>
<dbReference type="InterPro" id="IPR001610">
    <property type="entry name" value="PAC"/>
</dbReference>
<feature type="transmembrane region" description="Helical" evidence="1">
    <location>
        <begin position="51"/>
        <end position="72"/>
    </location>
</feature>
<feature type="transmembrane region" description="Helical" evidence="1">
    <location>
        <begin position="236"/>
        <end position="257"/>
    </location>
</feature>
<feature type="transmembrane region" description="Helical" evidence="1">
    <location>
        <begin position="21"/>
        <end position="39"/>
    </location>
</feature>
<dbReference type="InterPro" id="IPR001633">
    <property type="entry name" value="EAL_dom"/>
</dbReference>
<dbReference type="InterPro" id="IPR029787">
    <property type="entry name" value="Nucleotide_cyclase"/>
</dbReference>
<feature type="transmembrane region" description="Helical" evidence="1">
    <location>
        <begin position="188"/>
        <end position="215"/>
    </location>
</feature>
<evidence type="ECO:0000313" key="6">
    <source>
        <dbReference type="EMBL" id="GAN33115.1"/>
    </source>
</evidence>
<feature type="transmembrane region" description="Helical" evidence="1">
    <location>
        <begin position="161"/>
        <end position="182"/>
    </location>
</feature>
<dbReference type="InterPro" id="IPR035965">
    <property type="entry name" value="PAS-like_dom_sf"/>
</dbReference>
<dbReference type="PROSITE" id="PS50883">
    <property type="entry name" value="EAL"/>
    <property type="match status" value="1"/>
</dbReference>
<dbReference type="PANTHER" id="PTHR44757:SF2">
    <property type="entry name" value="BIOFILM ARCHITECTURE MAINTENANCE PROTEIN MBAA"/>
    <property type="match status" value="1"/>
</dbReference>
<dbReference type="InterPro" id="IPR052155">
    <property type="entry name" value="Biofilm_reg_signaling"/>
</dbReference>
<dbReference type="Gene3D" id="3.30.450.20">
    <property type="entry name" value="PAS domain"/>
    <property type="match status" value="1"/>
</dbReference>
<dbReference type="InterPro" id="IPR043128">
    <property type="entry name" value="Rev_trsase/Diguanyl_cyclase"/>
</dbReference>
<dbReference type="SMART" id="SM00091">
    <property type="entry name" value="PAS"/>
    <property type="match status" value="1"/>
</dbReference>
<dbReference type="PROSITE" id="PS50112">
    <property type="entry name" value="PAS"/>
    <property type="match status" value="1"/>
</dbReference>
<dbReference type="Pfam" id="PF00563">
    <property type="entry name" value="EAL"/>
    <property type="match status" value="1"/>
</dbReference>
<dbReference type="CDD" id="cd00130">
    <property type="entry name" value="PAS"/>
    <property type="match status" value="1"/>
</dbReference>
<dbReference type="Pfam" id="PF00990">
    <property type="entry name" value="GGDEF"/>
    <property type="match status" value="1"/>
</dbReference>
<dbReference type="Proteomes" id="UP000032309">
    <property type="component" value="Unassembled WGS sequence"/>
</dbReference>
<sequence length="850" mass="94550">MKTDGRSAVPSANTGSRSVQLCSGVVAGIGAIVLLGWIWDFLLLASGYSDYIPMAPNTAVIFVVLGITLYVIIRWSANRILRCFAKVTTVFVVLLCSLIFIQYVTDSDLGIDQLFFVTTKTLGKIPVGLMSPITAACFILSGLSLMLALSFPENGRYAKSIASSLATIVIFVGSIVILGYLYRTPLLYGGTIIPMALTTAVAFVFLGTGLIFTIGQEYWPQCLVTGLSTRARLMRAFLPVTVVIVIIMGWIYTVIVLQSKSNPALLSALLAILFMVVIGFIVSHTASIIGNAIDLAETKRNLAEIQLRKLSQAVEQSQSMVLITDAAGNIEYTNPKFTQLTGYTLEETIGQNPRILKSGETSPEEYKQLWDTITSGREWRGEFHNRKKNGELYWEYASISPVRNSDGVITNFLAVKEDITERKNFEAQLMRLADRDPLTNLLNRRRFQEELNSSLAQARRHDTSGALLFLDLDNFKDINDTLGHQAGDEILTHLADILKKRLRESDIIARLGGDEFAILLSHIDASHAQSVAEQIIDSVYSHVMIVHEQPTRVTVSIGIALFPFHGNTSETLLKCADLAMYRAKKEGRNRACVYTHGQKTKIETLLNWEKNIREALYLNRFVLHLQPIADMRENCIVGYEALLRMIGENNELIHPAAFLDVAERSDLINDIDRWVVRRAIRIITEICKSDKNLYIGANLSGKAFDDPELISIINQELAATAINPVNLVLEITESAVITDIIEAQHFITTLKAMGCRFALDDFGTGFSSLNYLKHLPVDYLKIDGSFIRNLPNDSADQHLVRAIVEVARGLNKQTIAEFVECEEAVRLLLEYGVDYAQGYHIGRPRAMSEI</sequence>
<evidence type="ECO:0000259" key="3">
    <source>
        <dbReference type="PROSITE" id="PS50113"/>
    </source>
</evidence>
<dbReference type="InterPro" id="IPR000700">
    <property type="entry name" value="PAS-assoc_C"/>
</dbReference>
<comment type="caution">
    <text evidence="6">The sequence shown here is derived from an EMBL/GenBank/DDBJ whole genome shotgun (WGS) entry which is preliminary data.</text>
</comment>
<evidence type="ECO:0000313" key="7">
    <source>
        <dbReference type="Proteomes" id="UP000032309"/>
    </source>
</evidence>
<reference evidence="7" key="1">
    <citation type="journal article" date="2015" name="Genome Announc.">
        <title>Draft Genome Sequence of an Anaerobic Ammonium-Oxidizing Bacterium, "Candidatus Brocadia sinica".</title>
        <authorList>
            <person name="Oshiki M."/>
            <person name="Shinyako-Hata K."/>
            <person name="Satoh H."/>
            <person name="Okabe S."/>
        </authorList>
    </citation>
    <scope>NUCLEOTIDE SEQUENCE [LARGE SCALE GENOMIC DNA]</scope>
    <source>
        <strain evidence="7">JPN1</strain>
    </source>
</reference>
<name>A0ABQ0JWN6_9BACT</name>
<accession>A0ABQ0JWN6</accession>
<dbReference type="Pfam" id="PF13426">
    <property type="entry name" value="PAS_9"/>
    <property type="match status" value="1"/>
</dbReference>
<feature type="domain" description="PAS" evidence="2">
    <location>
        <begin position="306"/>
        <end position="352"/>
    </location>
</feature>
<gene>
    <name evidence="6" type="ORF">BROSI_A1632</name>
</gene>
<feature type="domain" description="PAC" evidence="3">
    <location>
        <begin position="379"/>
        <end position="431"/>
    </location>
</feature>
<dbReference type="Gene3D" id="3.30.70.270">
    <property type="match status" value="1"/>
</dbReference>
<feature type="domain" description="GGDEF" evidence="5">
    <location>
        <begin position="463"/>
        <end position="596"/>
    </location>
</feature>
<organism evidence="6 7">
    <name type="scientific">Candidatus Brocadia sinica JPN1</name>
    <dbReference type="NCBI Taxonomy" id="1197129"/>
    <lineage>
        <taxon>Bacteria</taxon>
        <taxon>Pseudomonadati</taxon>
        <taxon>Planctomycetota</taxon>
        <taxon>Candidatus Brocadiia</taxon>
        <taxon>Candidatus Brocadiales</taxon>
        <taxon>Candidatus Brocadiaceae</taxon>
        <taxon>Candidatus Brocadia</taxon>
    </lineage>
</organism>
<keyword evidence="1" id="KW-0812">Transmembrane</keyword>
<evidence type="ECO:0000259" key="2">
    <source>
        <dbReference type="PROSITE" id="PS50112"/>
    </source>
</evidence>
<dbReference type="SMART" id="SM00086">
    <property type="entry name" value="PAC"/>
    <property type="match status" value="1"/>
</dbReference>
<keyword evidence="7" id="KW-1185">Reference proteome</keyword>
<dbReference type="PANTHER" id="PTHR44757">
    <property type="entry name" value="DIGUANYLATE CYCLASE DGCP"/>
    <property type="match status" value="1"/>
</dbReference>
<dbReference type="InterPro" id="IPR035919">
    <property type="entry name" value="EAL_sf"/>
</dbReference>
<dbReference type="SUPFAM" id="SSF55073">
    <property type="entry name" value="Nucleotide cyclase"/>
    <property type="match status" value="1"/>
</dbReference>
<dbReference type="InterPro" id="IPR000160">
    <property type="entry name" value="GGDEF_dom"/>
</dbReference>
<dbReference type="PROSITE" id="PS50113">
    <property type="entry name" value="PAC"/>
    <property type="match status" value="1"/>
</dbReference>
<feature type="transmembrane region" description="Helical" evidence="1">
    <location>
        <begin position="125"/>
        <end position="149"/>
    </location>
</feature>
<dbReference type="InterPro" id="IPR000014">
    <property type="entry name" value="PAS"/>
</dbReference>
<dbReference type="EMBL" id="BAFN01000001">
    <property type="protein sequence ID" value="GAN33115.1"/>
    <property type="molecule type" value="Genomic_DNA"/>
</dbReference>
<dbReference type="CDD" id="cd01949">
    <property type="entry name" value="GGDEF"/>
    <property type="match status" value="1"/>
</dbReference>
<protein>
    <submittedName>
        <fullName evidence="6">Uncharacterized protein</fullName>
    </submittedName>
</protein>
<keyword evidence="1" id="KW-0472">Membrane</keyword>
<proteinExistence type="predicted"/>
<dbReference type="PROSITE" id="PS50887">
    <property type="entry name" value="GGDEF"/>
    <property type="match status" value="1"/>
</dbReference>
<dbReference type="Gene3D" id="3.20.20.450">
    <property type="entry name" value="EAL domain"/>
    <property type="match status" value="1"/>
</dbReference>
<dbReference type="RefSeq" id="WP_052563168.1">
    <property type="nucleotide sequence ID" value="NZ_BAFN01000001.1"/>
</dbReference>
<dbReference type="SMART" id="SM00267">
    <property type="entry name" value="GGDEF"/>
    <property type="match status" value="1"/>
</dbReference>
<feature type="transmembrane region" description="Helical" evidence="1">
    <location>
        <begin position="84"/>
        <end position="105"/>
    </location>
</feature>
<evidence type="ECO:0000256" key="1">
    <source>
        <dbReference type="SAM" id="Phobius"/>
    </source>
</evidence>
<evidence type="ECO:0000259" key="4">
    <source>
        <dbReference type="PROSITE" id="PS50883"/>
    </source>
</evidence>
<dbReference type="SUPFAM" id="SSF141868">
    <property type="entry name" value="EAL domain-like"/>
    <property type="match status" value="1"/>
</dbReference>
<dbReference type="SMART" id="SM00052">
    <property type="entry name" value="EAL"/>
    <property type="match status" value="1"/>
</dbReference>
<dbReference type="SUPFAM" id="SSF55785">
    <property type="entry name" value="PYP-like sensor domain (PAS domain)"/>
    <property type="match status" value="1"/>
</dbReference>
<feature type="domain" description="EAL" evidence="4">
    <location>
        <begin position="605"/>
        <end position="850"/>
    </location>
</feature>